<dbReference type="OrthoDB" id="111260at2759"/>
<accession>A0A9W7CRN7</accession>
<reference evidence="1" key="1">
    <citation type="submission" date="2023-04" db="EMBL/GenBank/DDBJ databases">
        <title>Phytophthora lilii NBRC 32176.</title>
        <authorList>
            <person name="Ichikawa N."/>
            <person name="Sato H."/>
            <person name="Tonouchi N."/>
        </authorList>
    </citation>
    <scope>NUCLEOTIDE SEQUENCE</scope>
    <source>
        <strain evidence="1">NBRC 32176</strain>
    </source>
</reference>
<sequence>MELVKPITSDHDLIGLAKRVGVHLDNIFESSEITKPLPKKGTYLILLRPPNLDIGHWQAVHDGEFFDSMGEAAPTKYGIGKYNPKQYQGTYGNYCGIWCMLWLYCNGYSSTSSIGSKTGACILPPVALAFGVQSLATAESTGVGMSSARLTLSLTLTTSSSALLLECSSSA</sequence>
<comment type="caution">
    <text evidence="1">The sequence shown here is derived from an EMBL/GenBank/DDBJ whole genome shotgun (WGS) entry which is preliminary data.</text>
</comment>
<dbReference type="Proteomes" id="UP001165083">
    <property type="component" value="Unassembled WGS sequence"/>
</dbReference>
<dbReference type="EMBL" id="BSXW01001879">
    <property type="protein sequence ID" value="GMF39710.1"/>
    <property type="molecule type" value="Genomic_DNA"/>
</dbReference>
<evidence type="ECO:0000313" key="2">
    <source>
        <dbReference type="Proteomes" id="UP001165083"/>
    </source>
</evidence>
<gene>
    <name evidence="1" type="ORF">Plil01_001637300</name>
</gene>
<evidence type="ECO:0000313" key="1">
    <source>
        <dbReference type="EMBL" id="GMF39710.1"/>
    </source>
</evidence>
<organism evidence="1 2">
    <name type="scientific">Phytophthora lilii</name>
    <dbReference type="NCBI Taxonomy" id="2077276"/>
    <lineage>
        <taxon>Eukaryota</taxon>
        <taxon>Sar</taxon>
        <taxon>Stramenopiles</taxon>
        <taxon>Oomycota</taxon>
        <taxon>Peronosporomycetes</taxon>
        <taxon>Peronosporales</taxon>
        <taxon>Peronosporaceae</taxon>
        <taxon>Phytophthora</taxon>
    </lineage>
</organism>
<protein>
    <submittedName>
        <fullName evidence="1">Unnamed protein product</fullName>
    </submittedName>
</protein>
<dbReference type="AlphaFoldDB" id="A0A9W7CRN7"/>
<keyword evidence="2" id="KW-1185">Reference proteome</keyword>
<name>A0A9W7CRN7_9STRA</name>
<proteinExistence type="predicted"/>